<evidence type="ECO:0000256" key="1">
    <source>
        <dbReference type="ARBA" id="ARBA00004123"/>
    </source>
</evidence>
<dbReference type="PANTHER" id="PTHR19980:SF0">
    <property type="entry name" value="CLEAVAGE STIMULATION FACTOR SUBUNIT 3"/>
    <property type="match status" value="1"/>
</dbReference>
<feature type="compositionally biased region" description="Polar residues" evidence="4">
    <location>
        <begin position="27"/>
        <end position="50"/>
    </location>
</feature>
<evidence type="ECO:0000256" key="4">
    <source>
        <dbReference type="SAM" id="MobiDB-lite"/>
    </source>
</evidence>
<dbReference type="Pfam" id="PF05843">
    <property type="entry name" value="Suf"/>
    <property type="match status" value="1"/>
</dbReference>
<dbReference type="InterPro" id="IPR045243">
    <property type="entry name" value="Rna14-like"/>
</dbReference>
<reference evidence="6" key="1">
    <citation type="submission" date="2022-08" db="EMBL/GenBank/DDBJ databases">
        <title>Novel sulphate-reducing endosymbionts in the free-living metamonad Anaeramoeba.</title>
        <authorList>
            <person name="Jerlstrom-Hultqvist J."/>
            <person name="Cepicka I."/>
            <person name="Gallot-Lavallee L."/>
            <person name="Salas-Leiva D."/>
            <person name="Curtis B.A."/>
            <person name="Zahonova K."/>
            <person name="Pipaliya S."/>
            <person name="Dacks J."/>
            <person name="Roger A.J."/>
        </authorList>
    </citation>
    <scope>NUCLEOTIDE SEQUENCE</scope>
    <source>
        <strain evidence="6">Busselton2</strain>
    </source>
</reference>
<dbReference type="InterPro" id="IPR011990">
    <property type="entry name" value="TPR-like_helical_dom_sf"/>
</dbReference>
<evidence type="ECO:0000313" key="6">
    <source>
        <dbReference type="EMBL" id="KAJ3447422.1"/>
    </source>
</evidence>
<proteinExistence type="predicted"/>
<comment type="subcellular location">
    <subcellularLocation>
        <location evidence="1">Nucleus</location>
    </subcellularLocation>
</comment>
<dbReference type="GO" id="GO:0003729">
    <property type="term" value="F:mRNA binding"/>
    <property type="evidence" value="ECO:0007669"/>
    <property type="project" value="TreeGrafter"/>
</dbReference>
<evidence type="ECO:0000259" key="5">
    <source>
        <dbReference type="Pfam" id="PF05843"/>
    </source>
</evidence>
<dbReference type="SMART" id="SM00386">
    <property type="entry name" value="HAT"/>
    <property type="match status" value="7"/>
</dbReference>
<organism evidence="6 7">
    <name type="scientific">Anaeramoeba flamelloides</name>
    <dbReference type="NCBI Taxonomy" id="1746091"/>
    <lineage>
        <taxon>Eukaryota</taxon>
        <taxon>Metamonada</taxon>
        <taxon>Anaeramoebidae</taxon>
        <taxon>Anaeramoeba</taxon>
    </lineage>
</organism>
<keyword evidence="2" id="KW-0677">Repeat</keyword>
<dbReference type="AlphaFoldDB" id="A0AAV8A3X0"/>
<evidence type="ECO:0000256" key="2">
    <source>
        <dbReference type="ARBA" id="ARBA00022737"/>
    </source>
</evidence>
<dbReference type="EMBL" id="JANTQA010000016">
    <property type="protein sequence ID" value="KAJ3447422.1"/>
    <property type="molecule type" value="Genomic_DNA"/>
</dbReference>
<gene>
    <name evidence="6" type="ORF">M0812_07654</name>
</gene>
<evidence type="ECO:0000256" key="3">
    <source>
        <dbReference type="ARBA" id="ARBA00023242"/>
    </source>
</evidence>
<dbReference type="GO" id="GO:0005634">
    <property type="term" value="C:nucleus"/>
    <property type="evidence" value="ECO:0007669"/>
    <property type="project" value="UniProtKB-SubCell"/>
</dbReference>
<dbReference type="SUPFAM" id="SSF48452">
    <property type="entry name" value="TPR-like"/>
    <property type="match status" value="2"/>
</dbReference>
<dbReference type="PANTHER" id="PTHR19980">
    <property type="entry name" value="RNA CLEAVAGE STIMULATION FACTOR"/>
    <property type="match status" value="1"/>
</dbReference>
<dbReference type="Proteomes" id="UP001146793">
    <property type="component" value="Unassembled WGS sequence"/>
</dbReference>
<comment type="caution">
    <text evidence="6">The sequence shown here is derived from an EMBL/GenBank/DDBJ whole genome shotgun (WGS) entry which is preliminary data.</text>
</comment>
<protein>
    <submittedName>
        <fullName evidence="6">RNA cleavage stimulation factor</fullName>
    </submittedName>
</protein>
<dbReference type="InterPro" id="IPR008847">
    <property type="entry name" value="Suf"/>
</dbReference>
<evidence type="ECO:0000313" key="7">
    <source>
        <dbReference type="Proteomes" id="UP001146793"/>
    </source>
</evidence>
<dbReference type="InterPro" id="IPR003107">
    <property type="entry name" value="HAT"/>
</dbReference>
<feature type="domain" description="Suppressor of forked" evidence="5">
    <location>
        <begin position="170"/>
        <end position="618"/>
    </location>
</feature>
<keyword evidence="3" id="KW-0539">Nucleus</keyword>
<name>A0AAV8A3X0_9EUKA</name>
<dbReference type="Gene3D" id="1.25.40.10">
    <property type="entry name" value="Tetratricopeptide repeat domain"/>
    <property type="match status" value="2"/>
</dbReference>
<feature type="region of interest" description="Disordered" evidence="4">
    <location>
        <begin position="1"/>
        <end position="61"/>
    </location>
</feature>
<sequence>MSNQNETNKMEIENEKQKEKGKEDPNVLNTQENKESNTNQNQKKNIATTEPKNEQPTEEQLQEMKEKQLLDFLERIQKTPYETVNWEHLMQQIKTVSLPIARKVYKIFFKYYPFAGKYWSQWAEQEISHKEFKKAEKIFSKSLLVSNSVAFWRSYLKYVQIAATIASNEAAKQFKKKTEEELATRNGVKVESLRYLLSNEELRINELKYQTEKNRIYEAMVTDSYKYAWRNFGRDIESGPIYSNYLTFVKSIKPDSDEERIRQVESLRRIYHNSISTPMTHVEMIWRDFTEFEKQQPDSTEENILHEYSRPYTHARMRYRERMKIMEQIDVKSLPVALKNTIEEVTQLQGWKELIKYEKTNPLNLRTTRIYHEISFVLNKSLTYMYHYPNIWIDATNFQIQNGYFNLAENIFKNALRLFPNLRIIAYSFAILLERQTKLNEAIAIYNKILQIEKTSLGIVQYIAFVRRNFGINRTRKSFLKLISDQNMSYHVYLYMAQIEANLNKNLGAAKRVLKLALKKYPRNVDFLIQIVEFYDSLALEKKIRKILKNACEQIKPPENYPLLKRYLEFERDYGNLRNVRLISKKIKSFFPNYIAVSTSLSLSKYGFQQLVPSTKKDYKLFKAASLNASNKPTQKQIFYKNPRIGKQKKSQFDRFKILEIEAGLSSKIQSNIEIQSESKSNILENRAQSAQLDIPPLTRFFLKILPPPTLFTVPPPPPEVVLQMIINTPINF</sequence>
<accession>A0AAV8A3X0</accession>
<feature type="compositionally biased region" description="Basic and acidic residues" evidence="4">
    <location>
        <begin position="8"/>
        <end position="25"/>
    </location>
</feature>
<dbReference type="GO" id="GO:0031124">
    <property type="term" value="P:mRNA 3'-end processing"/>
    <property type="evidence" value="ECO:0007669"/>
    <property type="project" value="InterPro"/>
</dbReference>